<keyword evidence="3" id="KW-1185">Reference proteome</keyword>
<organism evidence="2 3">
    <name type="scientific">Puccinia graminis f. sp. tritici</name>
    <dbReference type="NCBI Taxonomy" id="56615"/>
    <lineage>
        <taxon>Eukaryota</taxon>
        <taxon>Fungi</taxon>
        <taxon>Dikarya</taxon>
        <taxon>Basidiomycota</taxon>
        <taxon>Pucciniomycotina</taxon>
        <taxon>Pucciniomycetes</taxon>
        <taxon>Pucciniales</taxon>
        <taxon>Pucciniaceae</taxon>
        <taxon>Puccinia</taxon>
    </lineage>
</organism>
<feature type="region of interest" description="Disordered" evidence="1">
    <location>
        <begin position="23"/>
        <end position="63"/>
    </location>
</feature>
<dbReference type="Proteomes" id="UP000324748">
    <property type="component" value="Unassembled WGS sequence"/>
</dbReference>
<accession>A0A5B0QA67</accession>
<reference evidence="2 3" key="1">
    <citation type="submission" date="2019-05" db="EMBL/GenBank/DDBJ databases">
        <title>Emergence of the Ug99 lineage of the wheat stem rust pathogen through somatic hybridization.</title>
        <authorList>
            <person name="Li F."/>
            <person name="Upadhyaya N.M."/>
            <person name="Sperschneider J."/>
            <person name="Matny O."/>
            <person name="Nguyen-Phuc H."/>
            <person name="Mago R."/>
            <person name="Raley C."/>
            <person name="Miller M.E."/>
            <person name="Silverstein K.A.T."/>
            <person name="Henningsen E."/>
            <person name="Hirsch C.D."/>
            <person name="Visser B."/>
            <person name="Pretorius Z.A."/>
            <person name="Steffenson B.J."/>
            <person name="Schwessinger B."/>
            <person name="Dodds P.N."/>
            <person name="Figueroa M."/>
        </authorList>
    </citation>
    <scope>NUCLEOTIDE SEQUENCE [LARGE SCALE GENOMIC DNA]</scope>
    <source>
        <strain evidence="2">21-0</strain>
    </source>
</reference>
<evidence type="ECO:0000256" key="1">
    <source>
        <dbReference type="SAM" id="MobiDB-lite"/>
    </source>
</evidence>
<name>A0A5B0QA67_PUCGR</name>
<dbReference type="EMBL" id="VSWC01000027">
    <property type="protein sequence ID" value="KAA1109864.1"/>
    <property type="molecule type" value="Genomic_DNA"/>
</dbReference>
<sequence>MSKTIDLGPTTVQLEVGISNVPEQVGIEPLPNEDRTHQSSKKSLHQIDFAQGQLLHQPKMQAN</sequence>
<proteinExistence type="predicted"/>
<comment type="caution">
    <text evidence="2">The sequence shown here is derived from an EMBL/GenBank/DDBJ whole genome shotgun (WGS) entry which is preliminary data.</text>
</comment>
<protein>
    <submittedName>
        <fullName evidence="2">Uncharacterized protein</fullName>
    </submittedName>
</protein>
<evidence type="ECO:0000313" key="3">
    <source>
        <dbReference type="Proteomes" id="UP000324748"/>
    </source>
</evidence>
<dbReference type="AlphaFoldDB" id="A0A5B0QA67"/>
<gene>
    <name evidence="2" type="ORF">PGT21_000574</name>
</gene>
<evidence type="ECO:0000313" key="2">
    <source>
        <dbReference type="EMBL" id="KAA1109864.1"/>
    </source>
</evidence>